<reference evidence="3" key="1">
    <citation type="submission" date="2021-04" db="EMBL/GenBank/DDBJ databases">
        <title>Genome based classification of Actinospica acidithermotolerans sp. nov., an actinobacterium isolated from an Indonesian hot spring.</title>
        <authorList>
            <person name="Kusuma A.B."/>
            <person name="Putra K.E."/>
            <person name="Nafisah S."/>
            <person name="Loh J."/>
            <person name="Nouioui I."/>
            <person name="Goodfellow M."/>
        </authorList>
    </citation>
    <scope>NUCLEOTIDE SEQUENCE</scope>
    <source>
        <strain evidence="3">CSCA 57</strain>
    </source>
</reference>
<keyword evidence="4" id="KW-1185">Reference proteome</keyword>
<feature type="compositionally biased region" description="Low complexity" evidence="1">
    <location>
        <begin position="173"/>
        <end position="198"/>
    </location>
</feature>
<sequence length="297" mass="29262">MSANTDLYDSQTSTPGHTVYSTTVIGNSLGALPHAEIRLQIVPQMQGATNRPPLPGVEWSLDGGAWHNPQVSWITDVSGLPYWMGPDLAIGTLSTGTHKVEVGFTFATGDLYGAYGANVYVDADKCSAGGDLGTYGSGYVSAAFDGPAPEAGSGGSSGTSGGTKSGSSGTGGTVHSSTPRASAPSSSAPTLTAGATASQAAPGVTGEPVSAPTRALGAQDVAAQNTAAASSLGTYALWSLIVLAAFALGGFAVRRRQLRASVSTVAGTDLTAGSSGDRGDSDGTDGTDGTDGQGPAA</sequence>
<keyword evidence="2" id="KW-1133">Transmembrane helix</keyword>
<gene>
    <name evidence="3" type="ORF">KDL01_03165</name>
</gene>
<organism evidence="3 4">
    <name type="scientific">Actinospica durhamensis</name>
    <dbReference type="NCBI Taxonomy" id="1508375"/>
    <lineage>
        <taxon>Bacteria</taxon>
        <taxon>Bacillati</taxon>
        <taxon>Actinomycetota</taxon>
        <taxon>Actinomycetes</taxon>
        <taxon>Catenulisporales</taxon>
        <taxon>Actinospicaceae</taxon>
        <taxon>Actinospica</taxon>
    </lineage>
</organism>
<feature type="region of interest" description="Disordered" evidence="1">
    <location>
        <begin position="268"/>
        <end position="297"/>
    </location>
</feature>
<comment type="caution">
    <text evidence="3">The sequence shown here is derived from an EMBL/GenBank/DDBJ whole genome shotgun (WGS) entry which is preliminary data.</text>
</comment>
<proteinExistence type="predicted"/>
<evidence type="ECO:0000313" key="3">
    <source>
        <dbReference type="EMBL" id="MBR7832241.1"/>
    </source>
</evidence>
<keyword evidence="2" id="KW-0812">Transmembrane</keyword>
<evidence type="ECO:0000313" key="4">
    <source>
        <dbReference type="Proteomes" id="UP000675781"/>
    </source>
</evidence>
<dbReference type="Proteomes" id="UP000675781">
    <property type="component" value="Unassembled WGS sequence"/>
</dbReference>
<dbReference type="AlphaFoldDB" id="A0A941IRF4"/>
<feature type="transmembrane region" description="Helical" evidence="2">
    <location>
        <begin position="235"/>
        <end position="253"/>
    </location>
</feature>
<keyword evidence="2" id="KW-0472">Membrane</keyword>
<feature type="region of interest" description="Disordered" evidence="1">
    <location>
        <begin position="149"/>
        <end position="212"/>
    </location>
</feature>
<name>A0A941IRF4_9ACTN</name>
<dbReference type="EMBL" id="JAGSOG010000008">
    <property type="protein sequence ID" value="MBR7832241.1"/>
    <property type="molecule type" value="Genomic_DNA"/>
</dbReference>
<evidence type="ECO:0000256" key="2">
    <source>
        <dbReference type="SAM" id="Phobius"/>
    </source>
</evidence>
<feature type="compositionally biased region" description="Gly residues" evidence="1">
    <location>
        <begin position="152"/>
        <end position="172"/>
    </location>
</feature>
<dbReference type="RefSeq" id="WP_212526777.1">
    <property type="nucleotide sequence ID" value="NZ_JAGSOG010000008.1"/>
</dbReference>
<protein>
    <submittedName>
        <fullName evidence="3">Uncharacterized protein</fullName>
    </submittedName>
</protein>
<accession>A0A941IRF4</accession>
<evidence type="ECO:0000256" key="1">
    <source>
        <dbReference type="SAM" id="MobiDB-lite"/>
    </source>
</evidence>